<evidence type="ECO:0000313" key="11">
    <source>
        <dbReference type="EMBL" id="KKT39806.1"/>
    </source>
</evidence>
<evidence type="ECO:0000256" key="1">
    <source>
        <dbReference type="ARBA" id="ARBA00003456"/>
    </source>
</evidence>
<evidence type="ECO:0000256" key="6">
    <source>
        <dbReference type="ARBA" id="ARBA00023065"/>
    </source>
</evidence>
<proteinExistence type="inferred from homology"/>
<sequence>MAESLQNIKSRLGAVKNIGQITKAMEVVSATKMRKSQETALGSRPYAFFALELLEKLLKNEDLLPPGKKSDFPGKSDFEEGGLMAVREIKKTLVVVVASDRGLAGSFNSQIFRAVDVLLAKDNFAGEPAHEFVFAAVGKKAENYVLKNKWTLLAKFQGFGDFIETMEVSPLAEFLTEGYLKGKFDRVLVASTHFRTALFQEVLTRQILPFDLRDIEKTVKEIVPERGRYADLGARLPIGGRAPFDYILEPTPAEILNSLIPHLFKMQVYHIILEANASEHSARRVAMKSAADNADEISTNLSISYNKVRQASITSELIEITGTQSALA</sequence>
<dbReference type="STRING" id="1618647.UW30_C0027G0002"/>
<dbReference type="GO" id="GO:0005524">
    <property type="term" value="F:ATP binding"/>
    <property type="evidence" value="ECO:0007669"/>
    <property type="project" value="UniProtKB-UniRule"/>
</dbReference>
<evidence type="ECO:0000256" key="2">
    <source>
        <dbReference type="ARBA" id="ARBA00004170"/>
    </source>
</evidence>
<dbReference type="Gene3D" id="3.40.1380.10">
    <property type="match status" value="1"/>
</dbReference>
<dbReference type="NCBIfam" id="TIGR01146">
    <property type="entry name" value="ATPsyn_F1gamma"/>
    <property type="match status" value="1"/>
</dbReference>
<dbReference type="Pfam" id="PF00231">
    <property type="entry name" value="ATP-synt"/>
    <property type="match status" value="1"/>
</dbReference>
<dbReference type="PANTHER" id="PTHR11693:SF22">
    <property type="entry name" value="ATP SYNTHASE SUBUNIT GAMMA, MITOCHONDRIAL"/>
    <property type="match status" value="1"/>
</dbReference>
<gene>
    <name evidence="10" type="primary">atpG</name>
    <name evidence="11" type="ORF">UW30_C0027G0002</name>
</gene>
<evidence type="ECO:0000256" key="4">
    <source>
        <dbReference type="ARBA" id="ARBA00022448"/>
    </source>
</evidence>
<dbReference type="AlphaFoldDB" id="A0A0G1GXH2"/>
<evidence type="ECO:0000256" key="7">
    <source>
        <dbReference type="ARBA" id="ARBA00023136"/>
    </source>
</evidence>
<keyword evidence="4 10" id="KW-0813">Transport</keyword>
<evidence type="ECO:0000256" key="9">
    <source>
        <dbReference type="ARBA" id="ARBA00023310"/>
    </source>
</evidence>
<dbReference type="GO" id="GO:0005886">
    <property type="term" value="C:plasma membrane"/>
    <property type="evidence" value="ECO:0007669"/>
    <property type="project" value="UniProtKB-SubCell"/>
</dbReference>
<dbReference type="GO" id="GO:0042777">
    <property type="term" value="P:proton motive force-driven plasma membrane ATP synthesis"/>
    <property type="evidence" value="ECO:0007669"/>
    <property type="project" value="UniProtKB-UniRule"/>
</dbReference>
<evidence type="ECO:0000313" key="12">
    <source>
        <dbReference type="Proteomes" id="UP000034736"/>
    </source>
</evidence>
<comment type="subunit">
    <text evidence="10">F-type ATPases have 2 components, CF(1) - the catalytic core - and CF(0) - the membrane proton channel. CF(1) has five subunits: alpha(3), beta(3), gamma(1), delta(1), epsilon(1). CF(0) has three main subunits: a, b and c.</text>
</comment>
<comment type="function">
    <text evidence="1 10">Produces ATP from ADP in the presence of a proton gradient across the membrane. The gamma chain is believed to be important in regulating ATPase activity and the flow of protons through the CF(0) complex.</text>
</comment>
<keyword evidence="7 10" id="KW-0472">Membrane</keyword>
<dbReference type="CDD" id="cd12151">
    <property type="entry name" value="F1-ATPase_gamma"/>
    <property type="match status" value="1"/>
</dbReference>
<dbReference type="PANTHER" id="PTHR11693">
    <property type="entry name" value="ATP SYNTHASE GAMMA CHAIN"/>
    <property type="match status" value="1"/>
</dbReference>
<comment type="caution">
    <text evidence="11">The sequence shown here is derived from an EMBL/GenBank/DDBJ whole genome shotgun (WGS) entry which is preliminary data.</text>
</comment>
<evidence type="ECO:0000256" key="5">
    <source>
        <dbReference type="ARBA" id="ARBA00022781"/>
    </source>
</evidence>
<evidence type="ECO:0000256" key="8">
    <source>
        <dbReference type="ARBA" id="ARBA00023196"/>
    </source>
</evidence>
<accession>A0A0G1GXH2</accession>
<dbReference type="PATRIC" id="fig|1618647.3.peg.798"/>
<reference evidence="11 12" key="1">
    <citation type="journal article" date="2015" name="Nature">
        <title>rRNA introns, odd ribosomes, and small enigmatic genomes across a large radiation of phyla.</title>
        <authorList>
            <person name="Brown C.T."/>
            <person name="Hug L.A."/>
            <person name="Thomas B.C."/>
            <person name="Sharon I."/>
            <person name="Castelle C.J."/>
            <person name="Singh A."/>
            <person name="Wilkins M.J."/>
            <person name="Williams K.H."/>
            <person name="Banfield J.F."/>
        </authorList>
    </citation>
    <scope>NUCLEOTIDE SEQUENCE [LARGE SCALE GENOMIC DNA]</scope>
</reference>
<dbReference type="PRINTS" id="PR00126">
    <property type="entry name" value="ATPASEGAMMA"/>
</dbReference>
<dbReference type="Gene3D" id="1.10.287.80">
    <property type="entry name" value="ATP synthase, gamma subunit, helix hairpin domain"/>
    <property type="match status" value="2"/>
</dbReference>
<name>A0A0G1GXH2_9BACT</name>
<comment type="subcellular location">
    <subcellularLocation>
        <location evidence="10">Cell membrane</location>
        <topology evidence="10">Peripheral membrane protein</topology>
    </subcellularLocation>
    <subcellularLocation>
        <location evidence="2">Membrane</location>
        <topology evidence="2">Peripheral membrane protein</topology>
    </subcellularLocation>
</comment>
<keyword evidence="8 10" id="KW-0139">CF(1)</keyword>
<dbReference type="InterPro" id="IPR000131">
    <property type="entry name" value="ATP_synth_F1_gsu"/>
</dbReference>
<organism evidence="11 12">
    <name type="scientific">Candidatus Giovannonibacteria bacterium GW2011_GWA2_44_13b</name>
    <dbReference type="NCBI Taxonomy" id="1618647"/>
    <lineage>
        <taxon>Bacteria</taxon>
        <taxon>Candidatus Giovannoniibacteriota</taxon>
    </lineage>
</organism>
<keyword evidence="6 10" id="KW-0406">Ion transport</keyword>
<comment type="similarity">
    <text evidence="3 10">Belongs to the ATPase gamma chain family.</text>
</comment>
<dbReference type="Proteomes" id="UP000034736">
    <property type="component" value="Unassembled WGS sequence"/>
</dbReference>
<keyword evidence="5 10" id="KW-0375">Hydrogen ion transport</keyword>
<evidence type="ECO:0000256" key="10">
    <source>
        <dbReference type="HAMAP-Rule" id="MF_00815"/>
    </source>
</evidence>
<protein>
    <recommendedName>
        <fullName evidence="10">ATP synthase gamma chain</fullName>
    </recommendedName>
    <alternativeName>
        <fullName evidence="10">ATP synthase F1 sector gamma subunit</fullName>
    </alternativeName>
    <alternativeName>
        <fullName evidence="10">F-ATPase gamma subunit</fullName>
    </alternativeName>
</protein>
<dbReference type="HAMAP" id="MF_00815">
    <property type="entry name" value="ATP_synth_gamma_bact"/>
    <property type="match status" value="1"/>
</dbReference>
<dbReference type="InterPro" id="IPR035968">
    <property type="entry name" value="ATP_synth_F1_ATPase_gsu"/>
</dbReference>
<keyword evidence="10" id="KW-1003">Cell membrane</keyword>
<dbReference type="EMBL" id="LCHU01000027">
    <property type="protein sequence ID" value="KKT39806.1"/>
    <property type="molecule type" value="Genomic_DNA"/>
</dbReference>
<dbReference type="SUPFAM" id="SSF52943">
    <property type="entry name" value="ATP synthase (F1-ATPase), gamma subunit"/>
    <property type="match status" value="1"/>
</dbReference>
<keyword evidence="9 10" id="KW-0066">ATP synthesis</keyword>
<dbReference type="GO" id="GO:0045259">
    <property type="term" value="C:proton-transporting ATP synthase complex"/>
    <property type="evidence" value="ECO:0007669"/>
    <property type="project" value="UniProtKB-KW"/>
</dbReference>
<dbReference type="GO" id="GO:0046933">
    <property type="term" value="F:proton-transporting ATP synthase activity, rotational mechanism"/>
    <property type="evidence" value="ECO:0007669"/>
    <property type="project" value="UniProtKB-UniRule"/>
</dbReference>
<evidence type="ECO:0000256" key="3">
    <source>
        <dbReference type="ARBA" id="ARBA00007681"/>
    </source>
</evidence>